<keyword evidence="2" id="KW-1185">Reference proteome</keyword>
<evidence type="ECO:0000313" key="1">
    <source>
        <dbReference type="EMBL" id="QSV45673.1"/>
    </source>
</evidence>
<dbReference type="GO" id="GO:0051301">
    <property type="term" value="P:cell division"/>
    <property type="evidence" value="ECO:0007669"/>
    <property type="project" value="UniProtKB-KW"/>
</dbReference>
<dbReference type="SUPFAM" id="SSF102829">
    <property type="entry name" value="Cell division protein ZapA-like"/>
    <property type="match status" value="1"/>
</dbReference>
<dbReference type="EMBL" id="CP071382">
    <property type="protein sequence ID" value="QSV45673.1"/>
    <property type="molecule type" value="Genomic_DNA"/>
</dbReference>
<keyword evidence="1" id="KW-0132">Cell division</keyword>
<organism evidence="1 2">
    <name type="scientific">Geobacter benzoatilyticus</name>
    <dbReference type="NCBI Taxonomy" id="2815309"/>
    <lineage>
        <taxon>Bacteria</taxon>
        <taxon>Pseudomonadati</taxon>
        <taxon>Thermodesulfobacteriota</taxon>
        <taxon>Desulfuromonadia</taxon>
        <taxon>Geobacterales</taxon>
        <taxon>Geobacteraceae</taxon>
        <taxon>Geobacter</taxon>
    </lineage>
</organism>
<dbReference type="InterPro" id="IPR036192">
    <property type="entry name" value="Cell_div_ZapA-like_sf"/>
</dbReference>
<dbReference type="InterPro" id="IPR007838">
    <property type="entry name" value="Cell_div_ZapA-like"/>
</dbReference>
<dbReference type="Proteomes" id="UP000663651">
    <property type="component" value="Chromosome"/>
</dbReference>
<proteinExistence type="predicted"/>
<keyword evidence="1" id="KW-0131">Cell cycle</keyword>
<protein>
    <submittedName>
        <fullName evidence="1">Cell division protein ZapA</fullName>
    </submittedName>
</protein>
<reference evidence="1 2" key="1">
    <citation type="submission" date="2021-03" db="EMBL/GenBank/DDBJ databases">
        <title>Geobacter metallireducens gen. nov. sp. nov., a microorganism capable of coupling the complete oxidation of organic compounds to the reduction of iron and other metals.</title>
        <authorList>
            <person name="Li Y."/>
        </authorList>
    </citation>
    <scope>NUCLEOTIDE SEQUENCE [LARGE SCALE GENOMIC DNA]</scope>
    <source>
        <strain evidence="1 2">Jerry-YX</strain>
    </source>
</reference>
<dbReference type="Pfam" id="PF05164">
    <property type="entry name" value="ZapA"/>
    <property type="match status" value="1"/>
</dbReference>
<sequence>MTSVKASHRISVLGKEITVKSAASSEHVREVEALVNRTIAEAQASVPVVGDPNVPVIIALMNLAESCLSLSRELDECKHSGNAGIQHLIQRIDNTLP</sequence>
<evidence type="ECO:0000313" key="2">
    <source>
        <dbReference type="Proteomes" id="UP000663651"/>
    </source>
</evidence>
<gene>
    <name evidence="1" type="ORF">JZM60_16435</name>
</gene>
<name>A0ABX7Q2K8_9BACT</name>
<accession>A0ABX7Q2K8</accession>